<proteinExistence type="predicted"/>
<dbReference type="OrthoDB" id="5316at10239"/>
<protein>
    <submittedName>
        <fullName evidence="2">Bro-e</fullName>
    </submittedName>
</protein>
<dbReference type="InterPro" id="IPR003497">
    <property type="entry name" value="BRO_N_domain"/>
</dbReference>
<organismHost>
    <name type="scientific">Lepidoptera</name>
    <name type="common">moths &amp; butterflies</name>
    <dbReference type="NCBI Taxonomy" id="7088"/>
</organismHost>
<evidence type="ECO:0000313" key="3">
    <source>
        <dbReference type="Proteomes" id="UP000201737"/>
    </source>
</evidence>
<sequence>MFHSVYNFNASTIIVTSRRETHVITRKMCTVVVRDFKFGDITMRLRYTIDQDNCVWFVGRDIAKLLKYQRTQDAIKKHVNVKYKALIKHSPDYDAESSSDSETNLHPQTVLINKSGVIQLIMHSKLPYAVELQEWLLEEVIPQVLSTGRYVCETAPSKSVNDCQSQTVVLLQEISQTMGQLKRDNEDLKKSLVAKDETLKRLATNKDKQIDRLLGDLTRYRKLLYYKEEQVSELREKTVEYPRCEYKQPYLCISKRQTVFTAITGQRKWIDMQKNRLRIDDDSVIVERKRPNPQVDWINLTDNLNEQDFDMSNVKRAKREIEFTSDQDANKFENIIKRVFVNKLQLKSRLEAAP</sequence>
<dbReference type="EMBL" id="AY394490">
    <property type="protein sequence ID" value="AAR28822.1"/>
    <property type="molecule type" value="Genomic_DNA"/>
</dbReference>
<dbReference type="RefSeq" id="YP_758355.1">
    <property type="nucleotide sequence ID" value="NC_008348.1"/>
</dbReference>
<feature type="domain" description="Bro-N" evidence="1">
    <location>
        <begin position="42"/>
        <end position="148"/>
    </location>
</feature>
<reference evidence="2 3" key="1">
    <citation type="journal article" date="2007" name="Virus Genes">
        <title>Genome sequence of Leucania seperata nucleopolyhedrovirus.</title>
        <authorList>
            <person name="Xiao H."/>
            <person name="Qi Y."/>
        </authorList>
    </citation>
    <scope>NUCLEOTIDE SEQUENCE [LARGE SCALE GENOMIC DNA]</scope>
    <source>
        <strain evidence="2 3">AH1</strain>
    </source>
</reference>
<dbReference type="KEGG" id="vg:5176265"/>
<accession>Q0IL61</accession>
<organism evidence="2 3">
    <name type="scientific">Leucania separata nucleopolyhedrovirus</name>
    <name type="common">LsNPV</name>
    <dbReference type="NCBI Taxonomy" id="1307956"/>
    <lineage>
        <taxon>Viruses</taxon>
        <taxon>Viruses incertae sedis</taxon>
        <taxon>Naldaviricetes</taxon>
        <taxon>Lefavirales</taxon>
        <taxon>Baculoviridae</taxon>
        <taxon>Alphabaculovirus</taxon>
        <taxon>Alphabaculovirus leseparatae</taxon>
    </lineage>
</organism>
<dbReference type="Proteomes" id="UP000201737">
    <property type="component" value="Segment"/>
</dbReference>
<dbReference type="Pfam" id="PF02498">
    <property type="entry name" value="Bro-N"/>
    <property type="match status" value="1"/>
</dbReference>
<dbReference type="PANTHER" id="PTHR36180">
    <property type="entry name" value="DNA-BINDING PROTEIN-RELATED-RELATED"/>
    <property type="match status" value="1"/>
</dbReference>
<evidence type="ECO:0000259" key="1">
    <source>
        <dbReference type="PROSITE" id="PS51750"/>
    </source>
</evidence>
<dbReference type="PANTHER" id="PTHR36180:SF2">
    <property type="entry name" value="BRO FAMILY PROTEIN"/>
    <property type="match status" value="1"/>
</dbReference>
<dbReference type="SMART" id="SM01040">
    <property type="entry name" value="Bro-N"/>
    <property type="match status" value="1"/>
</dbReference>
<name>Q0IL61_NPVLS</name>
<reference evidence="2 3" key="2">
    <citation type="journal article" date="2007" name="Virus Res.">
        <title>P13 of Leucania separata multiple nuclear polyhedrosis virus affected the polyhedra and budded virions yields of AcMNPV.</title>
        <authorList>
            <person name="Du E.Q."/>
            <person name="Yan F."/>
            <person name="Jin W.X."/>
            <person name="Lu N."/>
            <person name="Xiao H.Z."/>
            <person name="Lu S.Y."/>
            <person name="Qi Y.P."/>
        </authorList>
    </citation>
    <scope>NUCLEOTIDE SEQUENCE [LARGE SCALE GENOMIC DNA]</scope>
    <source>
        <strain evidence="2 3">AH1</strain>
    </source>
</reference>
<evidence type="ECO:0000313" key="2">
    <source>
        <dbReference type="EMBL" id="AAR28822.1"/>
    </source>
</evidence>
<dbReference type="PROSITE" id="PS51750">
    <property type="entry name" value="BRO_N"/>
    <property type="match status" value="1"/>
</dbReference>
<keyword evidence="3" id="KW-1185">Reference proteome</keyword>
<dbReference type="GeneID" id="5176265"/>